<dbReference type="AlphaFoldDB" id="A0A370CGX0"/>
<reference evidence="6 7" key="2">
    <citation type="journal article" date="2018" name="J. Invertebr. Pathol.">
        <title>'Candidatus Aquirickettsiella gammari' (Gammaproteobacteria: Legionellales: Coxiellaceae): A bacterial pathogen of the freshwater crustacean Gammarus fossarum (Malacostraca: Amphipoda).</title>
        <authorList>
            <person name="Bojko J."/>
            <person name="Dunn A.M."/>
            <person name="Stebbing P.D."/>
            <person name="van Aerle R."/>
            <person name="Bacela-Spychalska K."/>
            <person name="Bean T.P."/>
            <person name="Urrutia A."/>
            <person name="Stentiford G.D."/>
        </authorList>
    </citation>
    <scope>NUCLEOTIDE SEQUENCE [LARGE SCALE GENOMIC DNA]</scope>
    <source>
        <strain evidence="6">RA15029</strain>
    </source>
</reference>
<dbReference type="InterPro" id="IPR028998">
    <property type="entry name" value="RimP_C"/>
</dbReference>
<dbReference type="InterPro" id="IPR035956">
    <property type="entry name" value="RimP_N_sf"/>
</dbReference>
<sequence length="153" mass="17211">MMRNNSAIEALILPTVEALGYELWACLYLTQGQHNVLRVYIDSAQGITLADCERVSRQISALFDVENPLVGHYNLEVSSPGLDRPLITEKQFQRFIGHNVRISTHTPIDKQRKFKGLLLSVAATGIVLNQDGKELVLTWDNILRANVLPKMNK</sequence>
<evidence type="ECO:0000313" key="6">
    <source>
        <dbReference type="EMBL" id="RDH40211.1"/>
    </source>
</evidence>
<keyword evidence="1 3" id="KW-0963">Cytoplasm</keyword>
<evidence type="ECO:0000256" key="2">
    <source>
        <dbReference type="ARBA" id="ARBA00022517"/>
    </source>
</evidence>
<comment type="caution">
    <text evidence="6">The sequence shown here is derived from an EMBL/GenBank/DDBJ whole genome shotgun (WGS) entry which is preliminary data.</text>
</comment>
<evidence type="ECO:0000259" key="5">
    <source>
        <dbReference type="Pfam" id="PF17384"/>
    </source>
</evidence>
<dbReference type="InterPro" id="IPR036847">
    <property type="entry name" value="RimP_C_sf"/>
</dbReference>
<protein>
    <recommendedName>
        <fullName evidence="3">Ribosome maturation factor RimP</fullName>
    </recommendedName>
</protein>
<dbReference type="SUPFAM" id="SSF74942">
    <property type="entry name" value="YhbC-like, C-terminal domain"/>
    <property type="match status" value="1"/>
</dbReference>
<dbReference type="HAMAP" id="MF_01077">
    <property type="entry name" value="RimP"/>
    <property type="match status" value="1"/>
</dbReference>
<dbReference type="GO" id="GO:0006412">
    <property type="term" value="P:translation"/>
    <property type="evidence" value="ECO:0007669"/>
    <property type="project" value="TreeGrafter"/>
</dbReference>
<keyword evidence="2 3" id="KW-0690">Ribosome biogenesis</keyword>
<dbReference type="Pfam" id="PF02576">
    <property type="entry name" value="RimP_N"/>
    <property type="match status" value="1"/>
</dbReference>
<dbReference type="Gene3D" id="2.30.30.180">
    <property type="entry name" value="Ribosome maturation factor RimP, C-terminal domain"/>
    <property type="match status" value="1"/>
</dbReference>
<dbReference type="GO" id="GO:0000028">
    <property type="term" value="P:ribosomal small subunit assembly"/>
    <property type="evidence" value="ECO:0007669"/>
    <property type="project" value="TreeGrafter"/>
</dbReference>
<dbReference type="Gene3D" id="3.30.300.70">
    <property type="entry name" value="RimP-like superfamily, N-terminal"/>
    <property type="match status" value="1"/>
</dbReference>
<keyword evidence="7" id="KW-1185">Reference proteome</keyword>
<organism evidence="6 7">
    <name type="scientific">Candidatus Aquirickettsiella gammari</name>
    <dbReference type="NCBI Taxonomy" id="2016198"/>
    <lineage>
        <taxon>Bacteria</taxon>
        <taxon>Pseudomonadati</taxon>
        <taxon>Pseudomonadota</taxon>
        <taxon>Gammaproteobacteria</taxon>
        <taxon>Legionellales</taxon>
        <taxon>Coxiellaceae</taxon>
        <taxon>Candidatus Aquirickettsiella</taxon>
    </lineage>
</organism>
<dbReference type="Proteomes" id="UP000226429">
    <property type="component" value="Unassembled WGS sequence"/>
</dbReference>
<evidence type="ECO:0000259" key="4">
    <source>
        <dbReference type="Pfam" id="PF02576"/>
    </source>
</evidence>
<comment type="subcellular location">
    <subcellularLocation>
        <location evidence="3">Cytoplasm</location>
    </subcellularLocation>
</comment>
<comment type="similarity">
    <text evidence="3">Belongs to the RimP family.</text>
</comment>
<comment type="function">
    <text evidence="3">Required for maturation of 30S ribosomal subunits.</text>
</comment>
<feature type="domain" description="Ribosome maturation factor RimP N-terminal" evidence="4">
    <location>
        <begin position="12"/>
        <end position="83"/>
    </location>
</feature>
<reference evidence="6 7" key="1">
    <citation type="journal article" date="2017" name="Int. J. Syst. Evol. Microbiol.">
        <title>Aquarickettsiella crustaci n. gen. n. sp. (Gammaproteobacteria: Legionellales: Coxiellaceae); a bacterial pathogen of the freshwater crustacean: Gammarus fossarum (Malacostraca: Amphipoda).</title>
        <authorList>
            <person name="Bojko J."/>
            <person name="Dunn A.M."/>
            <person name="Stebbing P.D."/>
            <person name="Van Aerle R."/>
            <person name="Bacela-Spychalska K."/>
            <person name="Bean T.P."/>
            <person name="Stentiford G.D."/>
        </authorList>
    </citation>
    <scope>NUCLEOTIDE SEQUENCE [LARGE SCALE GENOMIC DNA]</scope>
    <source>
        <strain evidence="6">RA15029</strain>
    </source>
</reference>
<dbReference type="SUPFAM" id="SSF75420">
    <property type="entry name" value="YhbC-like, N-terminal domain"/>
    <property type="match status" value="1"/>
</dbReference>
<evidence type="ECO:0000313" key="7">
    <source>
        <dbReference type="Proteomes" id="UP000226429"/>
    </source>
</evidence>
<dbReference type="InterPro" id="IPR003728">
    <property type="entry name" value="Ribosome_maturation_RimP"/>
</dbReference>
<dbReference type="PANTHER" id="PTHR33867:SF1">
    <property type="entry name" value="RIBOSOME MATURATION FACTOR RIMP"/>
    <property type="match status" value="1"/>
</dbReference>
<feature type="domain" description="Ribosome maturation factor RimP C-terminal" evidence="5">
    <location>
        <begin position="86"/>
        <end position="150"/>
    </location>
</feature>
<dbReference type="NCBIfam" id="NF000927">
    <property type="entry name" value="PRK00092.1-1"/>
    <property type="match status" value="1"/>
</dbReference>
<dbReference type="EMBL" id="NMOS02000013">
    <property type="protein sequence ID" value="RDH40211.1"/>
    <property type="molecule type" value="Genomic_DNA"/>
</dbReference>
<name>A0A370CGX0_9COXI</name>
<dbReference type="FunFam" id="3.30.300.70:FF:000001">
    <property type="entry name" value="Ribosome maturation factor RimP"/>
    <property type="match status" value="1"/>
</dbReference>
<gene>
    <name evidence="3" type="primary">rimP</name>
    <name evidence="6" type="ORF">CFE62_005080</name>
</gene>
<accession>A0A370CGX0</accession>
<dbReference type="CDD" id="cd01734">
    <property type="entry name" value="YlxS_C"/>
    <property type="match status" value="1"/>
</dbReference>
<dbReference type="GO" id="GO:0005829">
    <property type="term" value="C:cytosol"/>
    <property type="evidence" value="ECO:0007669"/>
    <property type="project" value="TreeGrafter"/>
</dbReference>
<evidence type="ECO:0000256" key="1">
    <source>
        <dbReference type="ARBA" id="ARBA00022490"/>
    </source>
</evidence>
<proteinExistence type="inferred from homology"/>
<dbReference type="PANTHER" id="PTHR33867">
    <property type="entry name" value="RIBOSOME MATURATION FACTOR RIMP"/>
    <property type="match status" value="1"/>
</dbReference>
<dbReference type="Pfam" id="PF17384">
    <property type="entry name" value="DUF150_C"/>
    <property type="match status" value="1"/>
</dbReference>
<evidence type="ECO:0000256" key="3">
    <source>
        <dbReference type="HAMAP-Rule" id="MF_01077"/>
    </source>
</evidence>
<dbReference type="InterPro" id="IPR028989">
    <property type="entry name" value="RimP_N"/>
</dbReference>